<dbReference type="FunFam" id="2.10.25.10:FF:000038">
    <property type="entry name" value="Fibrillin 2"/>
    <property type="match status" value="3"/>
</dbReference>
<dbReference type="FunFam" id="2.10.25.10:FF:000031">
    <property type="entry name" value="neurogenic locus notch homolog protein 3"/>
    <property type="match status" value="1"/>
</dbReference>
<feature type="domain" description="EGF-like" evidence="10">
    <location>
        <begin position="553"/>
        <end position="589"/>
    </location>
</feature>
<feature type="domain" description="EGF-like" evidence="10">
    <location>
        <begin position="319"/>
        <end position="356"/>
    </location>
</feature>
<feature type="disulfide bond" evidence="6">
    <location>
        <begin position="539"/>
        <end position="548"/>
    </location>
</feature>
<dbReference type="FunFam" id="2.10.25.10:FF:000173">
    <property type="entry name" value="Neurogenic locus notch protein 2"/>
    <property type="match status" value="2"/>
</dbReference>
<dbReference type="InterPro" id="IPR013032">
    <property type="entry name" value="EGF-like_CS"/>
</dbReference>
<reference evidence="11" key="1">
    <citation type="submission" date="2014-01" db="EMBL/GenBank/DDBJ databases">
        <authorList>
            <person name="Aslett M."/>
        </authorList>
    </citation>
    <scope>NUCLEOTIDE SEQUENCE</scope>
</reference>
<dbReference type="InterPro" id="IPR000742">
    <property type="entry name" value="EGF"/>
</dbReference>
<dbReference type="SMART" id="SM00181">
    <property type="entry name" value="EGF"/>
    <property type="match status" value="14"/>
</dbReference>
<organism evidence="11 12">
    <name type="scientific">Trichuris trichiura</name>
    <name type="common">Whipworm</name>
    <name type="synonym">Trichocephalus trichiurus</name>
    <dbReference type="NCBI Taxonomy" id="36087"/>
    <lineage>
        <taxon>Eukaryota</taxon>
        <taxon>Metazoa</taxon>
        <taxon>Ecdysozoa</taxon>
        <taxon>Nematoda</taxon>
        <taxon>Enoplea</taxon>
        <taxon>Dorylaimia</taxon>
        <taxon>Trichinellida</taxon>
        <taxon>Trichuridae</taxon>
        <taxon>Trichuris</taxon>
    </lineage>
</organism>
<feature type="disulfide bond" evidence="6">
    <location>
        <begin position="618"/>
        <end position="627"/>
    </location>
</feature>
<feature type="domain" description="EGF-like" evidence="10">
    <location>
        <begin position="270"/>
        <end position="307"/>
    </location>
</feature>
<feature type="disulfide bond" evidence="6">
    <location>
        <begin position="499"/>
        <end position="508"/>
    </location>
</feature>
<keyword evidence="2 9" id="KW-0732">Signal</keyword>
<keyword evidence="12" id="KW-1185">Reference proteome</keyword>
<feature type="domain" description="EGF-like" evidence="10">
    <location>
        <begin position="718"/>
        <end position="755"/>
    </location>
</feature>
<evidence type="ECO:0000256" key="2">
    <source>
        <dbReference type="ARBA" id="ARBA00022729"/>
    </source>
</evidence>
<dbReference type="InterPro" id="IPR000152">
    <property type="entry name" value="EGF-type_Asp/Asn_hydroxyl_site"/>
</dbReference>
<dbReference type="AlphaFoldDB" id="A0A077YY42"/>
<dbReference type="PRINTS" id="PR00010">
    <property type="entry name" value="EGFBLOOD"/>
</dbReference>
<evidence type="ECO:0000313" key="11">
    <source>
        <dbReference type="EMBL" id="CDW52634.1"/>
    </source>
</evidence>
<dbReference type="GO" id="GO:0045197">
    <property type="term" value="P:establishment or maintenance of epithelial cell apical/basal polarity"/>
    <property type="evidence" value="ECO:0007669"/>
    <property type="project" value="TreeGrafter"/>
</dbReference>
<comment type="caution">
    <text evidence="6">Lacks conserved residue(s) required for the propagation of feature annotation.</text>
</comment>
<feature type="disulfide bond" evidence="6">
    <location>
        <begin position="661"/>
        <end position="670"/>
    </location>
</feature>
<dbReference type="STRING" id="36087.A0A077YY42"/>
<dbReference type="PROSITE" id="PS00010">
    <property type="entry name" value="ASX_HYDROXYL"/>
    <property type="match status" value="5"/>
</dbReference>
<evidence type="ECO:0000256" key="3">
    <source>
        <dbReference type="ARBA" id="ARBA00022737"/>
    </source>
</evidence>
<evidence type="ECO:0000256" key="8">
    <source>
        <dbReference type="SAM" id="Phobius"/>
    </source>
</evidence>
<feature type="chain" id="PRO_5001728217" evidence="9">
    <location>
        <begin position="36"/>
        <end position="874"/>
    </location>
</feature>
<feature type="disulfide bond" evidence="6">
    <location>
        <begin position="579"/>
        <end position="588"/>
    </location>
</feature>
<dbReference type="GO" id="GO:0005886">
    <property type="term" value="C:plasma membrane"/>
    <property type="evidence" value="ECO:0007669"/>
    <property type="project" value="UniProtKB-ARBA"/>
</dbReference>
<dbReference type="CDD" id="cd00054">
    <property type="entry name" value="EGF_CA"/>
    <property type="match status" value="10"/>
</dbReference>
<feature type="disulfide bond" evidence="6">
    <location>
        <begin position="784"/>
        <end position="793"/>
    </location>
</feature>
<dbReference type="Pfam" id="PF00008">
    <property type="entry name" value="EGF"/>
    <property type="match status" value="1"/>
</dbReference>
<dbReference type="Pfam" id="PF12661">
    <property type="entry name" value="hEGF"/>
    <property type="match status" value="1"/>
</dbReference>
<gene>
    <name evidence="11" type="ORF">TTRE_0000089601</name>
</gene>
<feature type="disulfide bond" evidence="6">
    <location>
        <begin position="297"/>
        <end position="306"/>
    </location>
</feature>
<dbReference type="GO" id="GO:0032991">
    <property type="term" value="C:protein-containing complex"/>
    <property type="evidence" value="ECO:0007669"/>
    <property type="project" value="TreeGrafter"/>
</dbReference>
<evidence type="ECO:0000256" key="1">
    <source>
        <dbReference type="ARBA" id="ARBA00022536"/>
    </source>
</evidence>
<dbReference type="Proteomes" id="UP000030665">
    <property type="component" value="Unassembled WGS sequence"/>
</dbReference>
<feature type="domain" description="EGF-like" evidence="10">
    <location>
        <begin position="358"/>
        <end position="395"/>
    </location>
</feature>
<feature type="region of interest" description="Disordered" evidence="7">
    <location>
        <begin position="804"/>
        <end position="825"/>
    </location>
</feature>
<evidence type="ECO:0000256" key="7">
    <source>
        <dbReference type="SAM" id="MobiDB-lite"/>
    </source>
</evidence>
<dbReference type="PROSITE" id="PS01187">
    <property type="entry name" value="EGF_CA"/>
    <property type="match status" value="2"/>
</dbReference>
<dbReference type="InterPro" id="IPR001881">
    <property type="entry name" value="EGF-like_Ca-bd_dom"/>
</dbReference>
<feature type="compositionally biased region" description="Basic and acidic residues" evidence="7">
    <location>
        <begin position="810"/>
        <end position="825"/>
    </location>
</feature>
<dbReference type="GO" id="GO:0005509">
    <property type="term" value="F:calcium ion binding"/>
    <property type="evidence" value="ECO:0007669"/>
    <property type="project" value="InterPro"/>
</dbReference>
<feature type="domain" description="EGF-like" evidence="10">
    <location>
        <begin position="757"/>
        <end position="794"/>
    </location>
</feature>
<evidence type="ECO:0000313" key="12">
    <source>
        <dbReference type="Proteomes" id="UP000030665"/>
    </source>
</evidence>
<dbReference type="Pfam" id="PF25024">
    <property type="entry name" value="EGF_TEN"/>
    <property type="match status" value="1"/>
</dbReference>
<evidence type="ECO:0000256" key="4">
    <source>
        <dbReference type="ARBA" id="ARBA00023157"/>
    </source>
</evidence>
<evidence type="ECO:0000259" key="10">
    <source>
        <dbReference type="PROSITE" id="PS50026"/>
    </source>
</evidence>
<sequence length="874" mass="96258">MAMLPNRHSRGRFARRKSAIRLLMVLCSFAWPTFAFRCPADVNPEFEMSYYDSNSERCITVRDLKRSSGVKNWIISAKDVCSASFPNSTIYSWTELELDSISSQLNDIQSRLGQTVLNGIHISSVSFEQSSKVMNLQMFNYNNRTSTTYRYELIEKAEKHWSVNSSLQLPPEQLMAIFTGKIKPPICLISRLQKGDANRLPRTTAIECNDVNNQVDIAFCEHADLDAYCRKWGKSGECTKCSTGLLGRYCEIGKKQFLSKKLTLSIVLADINECSINGSCGVHGICINTWGSYACSCMKGYTGQLCNITDKAVMVMCLEIDECLLGKPCGDNGVCQKLNNDFICVCKQGYTGPLCQLDVNECLLNHVCPNNAYCTNTNGSYYCACNEGYTGRTCESDVDECANKSICNDRGKCQNTNGSFYCECRKGYTGTLCEKNCSSLAGVCGPHGKCNDTDYGYVCVCQSGYTGSSCEIDVNHCLKGPCINGGTCFSGPYGFWCVCRKGYRGDLCQQDVDECKQHENICGLHGRCINLFGSYKCKCFEGYTGIHCDTAATMSMCDIEICGPLGKCFVQNNNFSCLCATGVTGRLCNKAVSNCWIDNPCGRNGFCRHVGNSFTCKCSYGYTGKLCDQRNVLPIDFCKDTSICNKGICKSDQQGGYYCLCPVGYTGVNCEVAYKPCESQLCSINGVCDKLNETDDISVNNHRCICNAGWTGPRCTEKVDMCKGNDICGINGQCIENAGKLYCQCKAGYSGDHCEEKIKRCLILNPCGNGGVCRTYDHNFRCECFAGFTGELCENALHGKRPVENFPSNPKDDEVPYSDDHKSKGQKRSEKGIAFSYAIIGLVVTISVCLVLLLVGRAATLLRATDKEEETSSP</sequence>
<dbReference type="PROSITE" id="PS50026">
    <property type="entry name" value="EGF_3"/>
    <property type="match status" value="13"/>
</dbReference>
<proteinExistence type="predicted"/>
<dbReference type="OrthoDB" id="283575at2759"/>
<dbReference type="PANTHER" id="PTHR24049">
    <property type="entry name" value="CRUMBS FAMILY MEMBER"/>
    <property type="match status" value="1"/>
</dbReference>
<protein>
    <submittedName>
        <fullName evidence="11">EGF CA and EGF and hEGF domain containing protein</fullName>
    </submittedName>
</protein>
<evidence type="ECO:0000256" key="6">
    <source>
        <dbReference type="PROSITE-ProRule" id="PRU00076"/>
    </source>
</evidence>
<accession>A0A077YY42</accession>
<dbReference type="SUPFAM" id="SSF57184">
    <property type="entry name" value="Growth factor receptor domain"/>
    <property type="match status" value="1"/>
</dbReference>
<keyword evidence="8" id="KW-1133">Transmembrane helix</keyword>
<feature type="domain" description="EGF-like" evidence="10">
    <location>
        <begin position="397"/>
        <end position="434"/>
    </location>
</feature>
<dbReference type="PROSITE" id="PS01186">
    <property type="entry name" value="EGF_2"/>
    <property type="match status" value="11"/>
</dbReference>
<feature type="disulfide bond" evidence="6">
    <location>
        <begin position="706"/>
        <end position="715"/>
    </location>
</feature>
<evidence type="ECO:0000256" key="9">
    <source>
        <dbReference type="SAM" id="SignalP"/>
    </source>
</evidence>
<feature type="domain" description="EGF-like" evidence="10">
    <location>
        <begin position="591"/>
        <end position="628"/>
    </location>
</feature>
<dbReference type="InterPro" id="IPR051022">
    <property type="entry name" value="Notch_Cell-Fate_Det"/>
</dbReference>
<dbReference type="SUPFAM" id="SSF57196">
    <property type="entry name" value="EGF/Laminin"/>
    <property type="match status" value="8"/>
</dbReference>
<feature type="disulfide bond" evidence="6">
    <location>
        <begin position="461"/>
        <end position="470"/>
    </location>
</feature>
<feature type="disulfide bond" evidence="6">
    <location>
        <begin position="346"/>
        <end position="355"/>
    </location>
</feature>
<dbReference type="PANTHER" id="PTHR24049:SF22">
    <property type="entry name" value="DROSOPHILA CRUMBS HOMOLOG"/>
    <property type="match status" value="1"/>
</dbReference>
<feature type="domain" description="EGF-like" evidence="10">
    <location>
        <begin position="511"/>
        <end position="549"/>
    </location>
</feature>
<name>A0A077YY42_TRITR</name>
<keyword evidence="5" id="KW-0325">Glycoprotein</keyword>
<feature type="disulfide bond" evidence="6">
    <location>
        <begin position="385"/>
        <end position="394"/>
    </location>
</feature>
<feature type="disulfide bond" evidence="6">
    <location>
        <begin position="424"/>
        <end position="433"/>
    </location>
</feature>
<keyword evidence="8" id="KW-0472">Membrane</keyword>
<dbReference type="InterPro" id="IPR018097">
    <property type="entry name" value="EGF_Ca-bd_CS"/>
</dbReference>
<dbReference type="Pfam" id="PF07645">
    <property type="entry name" value="EGF_CA"/>
    <property type="match status" value="2"/>
</dbReference>
<dbReference type="SMART" id="SM00179">
    <property type="entry name" value="EGF_CA"/>
    <property type="match status" value="11"/>
</dbReference>
<dbReference type="Gene3D" id="2.10.25.10">
    <property type="entry name" value="Laminin"/>
    <property type="match status" value="12"/>
</dbReference>
<dbReference type="EMBL" id="HG805827">
    <property type="protein sequence ID" value="CDW52634.1"/>
    <property type="molecule type" value="Genomic_DNA"/>
</dbReference>
<feature type="signal peptide" evidence="9">
    <location>
        <begin position="1"/>
        <end position="35"/>
    </location>
</feature>
<keyword evidence="3" id="KW-0677">Repeat</keyword>
<feature type="transmembrane region" description="Helical" evidence="8">
    <location>
        <begin position="834"/>
        <end position="855"/>
    </location>
</feature>
<feature type="domain" description="EGF-like" evidence="10">
    <location>
        <begin position="634"/>
        <end position="671"/>
    </location>
</feature>
<feature type="domain" description="EGF-like" evidence="10">
    <location>
        <begin position="673"/>
        <end position="716"/>
    </location>
</feature>
<feature type="disulfide bond" evidence="6">
    <location>
        <begin position="745"/>
        <end position="754"/>
    </location>
</feature>
<reference evidence="11" key="2">
    <citation type="submission" date="2014-03" db="EMBL/GenBank/DDBJ databases">
        <title>The whipworm genome and dual-species transcriptomics of an intimate host-pathogen interaction.</title>
        <authorList>
            <person name="Foth B.J."/>
            <person name="Tsai I.J."/>
            <person name="Reid A.J."/>
            <person name="Bancroft A.J."/>
            <person name="Nichol S."/>
            <person name="Tracey A."/>
            <person name="Holroyd N."/>
            <person name="Cotton J.A."/>
            <person name="Stanley E.J."/>
            <person name="Zarowiecki M."/>
            <person name="Liu J.Z."/>
            <person name="Huckvale T."/>
            <person name="Cooper P.J."/>
            <person name="Grencis R.K."/>
            <person name="Berriman M."/>
        </authorList>
    </citation>
    <scope>NUCLEOTIDE SEQUENCE [LARGE SCALE GENOMIC DNA]</scope>
</reference>
<keyword evidence="1 6" id="KW-0245">EGF-like domain</keyword>
<dbReference type="GO" id="GO:0007157">
    <property type="term" value="P:heterophilic cell-cell adhesion via plasma membrane cell adhesion molecules"/>
    <property type="evidence" value="ECO:0007669"/>
    <property type="project" value="TreeGrafter"/>
</dbReference>
<evidence type="ECO:0000256" key="5">
    <source>
        <dbReference type="ARBA" id="ARBA00023180"/>
    </source>
</evidence>
<dbReference type="InterPro" id="IPR049883">
    <property type="entry name" value="NOTCH1_EGF-like"/>
</dbReference>
<keyword evidence="4 6" id="KW-1015">Disulfide bond</keyword>
<dbReference type="InterPro" id="IPR009030">
    <property type="entry name" value="Growth_fac_rcpt_cys_sf"/>
</dbReference>
<feature type="domain" description="EGF-like" evidence="10">
    <location>
        <begin position="473"/>
        <end position="509"/>
    </location>
</feature>
<keyword evidence="8" id="KW-0812">Transmembrane</keyword>
<feature type="domain" description="EGF-like" evidence="10">
    <location>
        <begin position="435"/>
        <end position="471"/>
    </location>
</feature>
<dbReference type="PROSITE" id="PS00022">
    <property type="entry name" value="EGF_1"/>
    <property type="match status" value="13"/>
</dbReference>